<dbReference type="Proteomes" id="UP000275777">
    <property type="component" value="Chromosome"/>
</dbReference>
<accession>A0A447TDB6</accession>
<keyword evidence="2" id="KW-1133">Transmembrane helix</keyword>
<sequence length="267" mass="30193">MERADSKASPWLRMRRAAAWPLALLLAAIIVFEEYAWDELAAALARLGRWPPFAALERWVARRSPHAALALFLAPALTLLPVKLAALFLIEQGHALLGLAVILLAKLGGTALVAWLFALTRPVLMSVPWFVRWYRRFERLRAWVFERLRTSLPWRWRGWRKCGCADSGPGHRRWPAWRGGWQAAGAAMSPRRERIRRLNNDSGDECGRERGRCQCRGGQDRARRSGRSCLPRHGAHGDRRGGRGARAGARRLRGHGRRGARAQGGRR</sequence>
<reference evidence="3 4" key="1">
    <citation type="submission" date="2018-12" db="EMBL/GenBank/DDBJ databases">
        <authorList>
            <consortium name="Pathogen Informatics"/>
        </authorList>
    </citation>
    <scope>NUCLEOTIDE SEQUENCE [LARGE SCALE GENOMIC DNA]</scope>
    <source>
        <strain evidence="3 4">NCTC9695</strain>
    </source>
</reference>
<dbReference type="EMBL" id="LR134182">
    <property type="protein sequence ID" value="VEB42862.1"/>
    <property type="molecule type" value="Genomic_DNA"/>
</dbReference>
<proteinExistence type="predicted"/>
<protein>
    <submittedName>
        <fullName evidence="3">Uncharacterized protein</fullName>
    </submittedName>
</protein>
<evidence type="ECO:0000256" key="2">
    <source>
        <dbReference type="SAM" id="Phobius"/>
    </source>
</evidence>
<keyword evidence="2" id="KW-0812">Transmembrane</keyword>
<gene>
    <name evidence="3" type="ORF">NCTC9695_03314</name>
</gene>
<evidence type="ECO:0000313" key="3">
    <source>
        <dbReference type="EMBL" id="VEB42862.1"/>
    </source>
</evidence>
<feature type="transmembrane region" description="Helical" evidence="2">
    <location>
        <begin position="96"/>
        <end position="118"/>
    </location>
</feature>
<evidence type="ECO:0000313" key="4">
    <source>
        <dbReference type="Proteomes" id="UP000275777"/>
    </source>
</evidence>
<name>A0A447TDB6_CHRVL</name>
<dbReference type="AlphaFoldDB" id="A0A447TDB6"/>
<feature type="transmembrane region" description="Helical" evidence="2">
    <location>
        <begin position="65"/>
        <end position="89"/>
    </location>
</feature>
<organism evidence="3 4">
    <name type="scientific">Chromobacterium violaceum</name>
    <dbReference type="NCBI Taxonomy" id="536"/>
    <lineage>
        <taxon>Bacteria</taxon>
        <taxon>Pseudomonadati</taxon>
        <taxon>Pseudomonadota</taxon>
        <taxon>Betaproteobacteria</taxon>
        <taxon>Neisseriales</taxon>
        <taxon>Chromobacteriaceae</taxon>
        <taxon>Chromobacterium</taxon>
    </lineage>
</organism>
<keyword evidence="2" id="KW-0472">Membrane</keyword>
<evidence type="ECO:0000256" key="1">
    <source>
        <dbReference type="SAM" id="MobiDB-lite"/>
    </source>
</evidence>
<feature type="compositionally biased region" description="Basic residues" evidence="1">
    <location>
        <begin position="248"/>
        <end position="267"/>
    </location>
</feature>
<feature type="region of interest" description="Disordered" evidence="1">
    <location>
        <begin position="216"/>
        <end position="267"/>
    </location>
</feature>